<dbReference type="GO" id="GO:0042542">
    <property type="term" value="P:response to hydrogen peroxide"/>
    <property type="evidence" value="ECO:0007669"/>
    <property type="project" value="TreeGrafter"/>
</dbReference>
<evidence type="ECO:0000256" key="6">
    <source>
        <dbReference type="ARBA" id="ARBA00023004"/>
    </source>
</evidence>
<comment type="caution">
    <text evidence="8">The sequence shown here is derived from an EMBL/GenBank/DDBJ whole genome shotgun (WGS) entry which is preliminary data.</text>
</comment>
<keyword evidence="4" id="KW-0479">Metal-binding</keyword>
<dbReference type="InterPro" id="IPR020835">
    <property type="entry name" value="Catalase_sf"/>
</dbReference>
<dbReference type="Gene3D" id="2.40.180.10">
    <property type="entry name" value="Catalase core domain"/>
    <property type="match status" value="1"/>
</dbReference>
<dbReference type="GO" id="GO:0042744">
    <property type="term" value="P:hydrogen peroxide catabolic process"/>
    <property type="evidence" value="ECO:0007669"/>
    <property type="project" value="TreeGrafter"/>
</dbReference>
<accession>A0A3D4SYV2</accession>
<dbReference type="SMART" id="SM01060">
    <property type="entry name" value="Catalase"/>
    <property type="match status" value="1"/>
</dbReference>
<evidence type="ECO:0000313" key="8">
    <source>
        <dbReference type="EMBL" id="HCT13680.1"/>
    </source>
</evidence>
<keyword evidence="6" id="KW-0408">Iron</keyword>
<name>A0A3D4SYV2_9CORY</name>
<dbReference type="PANTHER" id="PTHR11465">
    <property type="entry name" value="CATALASE"/>
    <property type="match status" value="1"/>
</dbReference>
<feature type="non-terminal residue" evidence="8">
    <location>
        <position position="152"/>
    </location>
</feature>
<dbReference type="AlphaFoldDB" id="A0A3D4SYV2"/>
<sequence>MTDDNTTNGYTSEDIATRGVCPYAGHSTNVNGAPVRTEEHSVTVGEQGPISLTDTHLIEKHAHFNRERIPERNVHAKGTGAFGELIVTEDVSKYTKADLFQPGRVTPMLARISTVAGEQGFPDTVRDVRGFSLKFYTQEGNYDIVGNNTPVF</sequence>
<evidence type="ECO:0000256" key="2">
    <source>
        <dbReference type="ARBA" id="ARBA00022559"/>
    </source>
</evidence>
<dbReference type="Pfam" id="PF00199">
    <property type="entry name" value="Catalase"/>
    <property type="match status" value="1"/>
</dbReference>
<dbReference type="PANTHER" id="PTHR11465:SF9">
    <property type="entry name" value="CATALASE"/>
    <property type="match status" value="1"/>
</dbReference>
<dbReference type="Proteomes" id="UP000261739">
    <property type="component" value="Unassembled WGS sequence"/>
</dbReference>
<dbReference type="PROSITE" id="PS51402">
    <property type="entry name" value="CATALASE_3"/>
    <property type="match status" value="1"/>
</dbReference>
<dbReference type="InterPro" id="IPR018028">
    <property type="entry name" value="Catalase"/>
</dbReference>
<dbReference type="GO" id="GO:0005737">
    <property type="term" value="C:cytoplasm"/>
    <property type="evidence" value="ECO:0007669"/>
    <property type="project" value="TreeGrafter"/>
</dbReference>
<keyword evidence="2" id="KW-0575">Peroxidase</keyword>
<organism evidence="8 9">
    <name type="scientific">Corynebacterium nuruki</name>
    <dbReference type="NCBI Taxonomy" id="1032851"/>
    <lineage>
        <taxon>Bacteria</taxon>
        <taxon>Bacillati</taxon>
        <taxon>Actinomycetota</taxon>
        <taxon>Actinomycetes</taxon>
        <taxon>Mycobacteriales</taxon>
        <taxon>Corynebacteriaceae</taxon>
        <taxon>Corynebacterium</taxon>
    </lineage>
</organism>
<evidence type="ECO:0000256" key="3">
    <source>
        <dbReference type="ARBA" id="ARBA00022617"/>
    </source>
</evidence>
<evidence type="ECO:0000313" key="9">
    <source>
        <dbReference type="Proteomes" id="UP000261739"/>
    </source>
</evidence>
<dbReference type="InterPro" id="IPR011614">
    <property type="entry name" value="Catalase_core"/>
</dbReference>
<dbReference type="EMBL" id="DQID01000069">
    <property type="protein sequence ID" value="HCT13680.1"/>
    <property type="molecule type" value="Genomic_DNA"/>
</dbReference>
<comment type="similarity">
    <text evidence="1">Belongs to the catalase family.</text>
</comment>
<evidence type="ECO:0000256" key="5">
    <source>
        <dbReference type="ARBA" id="ARBA00023002"/>
    </source>
</evidence>
<dbReference type="GO" id="GO:0046872">
    <property type="term" value="F:metal ion binding"/>
    <property type="evidence" value="ECO:0007669"/>
    <property type="project" value="UniProtKB-KW"/>
</dbReference>
<protein>
    <submittedName>
        <fullName evidence="8">Catalase</fullName>
    </submittedName>
</protein>
<evidence type="ECO:0000256" key="4">
    <source>
        <dbReference type="ARBA" id="ARBA00022723"/>
    </source>
</evidence>
<dbReference type="SUPFAM" id="SSF56634">
    <property type="entry name" value="Heme-dependent catalase-like"/>
    <property type="match status" value="1"/>
</dbReference>
<dbReference type="PRINTS" id="PR00067">
    <property type="entry name" value="CATALASE"/>
</dbReference>
<keyword evidence="5" id="KW-0560">Oxidoreductase</keyword>
<proteinExistence type="inferred from homology"/>
<feature type="domain" description="Catalase core" evidence="7">
    <location>
        <begin position="28"/>
        <end position="152"/>
    </location>
</feature>
<gene>
    <name evidence="8" type="ORF">DIW82_02485</name>
</gene>
<reference evidence="8 9" key="1">
    <citation type="journal article" date="2018" name="Nat. Biotechnol.">
        <title>A standardized bacterial taxonomy based on genome phylogeny substantially revises the tree of life.</title>
        <authorList>
            <person name="Parks D.H."/>
            <person name="Chuvochina M."/>
            <person name="Waite D.W."/>
            <person name="Rinke C."/>
            <person name="Skarshewski A."/>
            <person name="Chaumeil P.A."/>
            <person name="Hugenholtz P."/>
        </authorList>
    </citation>
    <scope>NUCLEOTIDE SEQUENCE [LARGE SCALE GENOMIC DNA]</scope>
    <source>
        <strain evidence="8">UBA11247</strain>
    </source>
</reference>
<dbReference type="GO" id="GO:0020037">
    <property type="term" value="F:heme binding"/>
    <property type="evidence" value="ECO:0007669"/>
    <property type="project" value="InterPro"/>
</dbReference>
<dbReference type="PROSITE" id="PS00438">
    <property type="entry name" value="CATALASE_2"/>
    <property type="match status" value="1"/>
</dbReference>
<evidence type="ECO:0000256" key="1">
    <source>
        <dbReference type="ARBA" id="ARBA00005329"/>
    </source>
</evidence>
<dbReference type="GO" id="GO:0004096">
    <property type="term" value="F:catalase activity"/>
    <property type="evidence" value="ECO:0007669"/>
    <property type="project" value="InterPro"/>
</dbReference>
<evidence type="ECO:0000259" key="7">
    <source>
        <dbReference type="SMART" id="SM01060"/>
    </source>
</evidence>
<keyword evidence="3" id="KW-0349">Heme</keyword>
<dbReference type="InterPro" id="IPR024708">
    <property type="entry name" value="Catalase_AS"/>
</dbReference>